<keyword evidence="3" id="KW-1185">Reference proteome</keyword>
<comment type="caution">
    <text evidence="2">The sequence shown here is derived from an EMBL/GenBank/DDBJ whole genome shotgun (WGS) entry which is preliminary data.</text>
</comment>
<dbReference type="EMBL" id="ABVL01000002">
    <property type="protein sequence ID" value="EDY21514.1"/>
    <property type="molecule type" value="Genomic_DNA"/>
</dbReference>
<protein>
    <submittedName>
        <fullName evidence="2">PepSY-associated TM helix domain protein</fullName>
    </submittedName>
</protein>
<evidence type="ECO:0000313" key="2">
    <source>
        <dbReference type="EMBL" id="EDY21514.1"/>
    </source>
</evidence>
<feature type="transmembrane region" description="Helical" evidence="1">
    <location>
        <begin position="12"/>
        <end position="33"/>
    </location>
</feature>
<dbReference type="PANTHER" id="PTHR34219">
    <property type="entry name" value="IRON-REGULATED INNER MEMBRANE PROTEIN-RELATED"/>
    <property type="match status" value="1"/>
</dbReference>
<gene>
    <name evidence="2" type="ORF">CfE428DRAFT_0759</name>
</gene>
<dbReference type="Proteomes" id="UP000005824">
    <property type="component" value="Unassembled WGS sequence"/>
</dbReference>
<evidence type="ECO:0000256" key="1">
    <source>
        <dbReference type="SAM" id="Phobius"/>
    </source>
</evidence>
<dbReference type="RefSeq" id="WP_006978086.1">
    <property type="nucleotide sequence ID" value="NZ_ABVL01000002.1"/>
</dbReference>
<accession>B4CVS2</accession>
<keyword evidence="1" id="KW-0812">Transmembrane</keyword>
<name>B4CVS2_9BACT</name>
<organism evidence="2 3">
    <name type="scientific">Chthoniobacter flavus Ellin428</name>
    <dbReference type="NCBI Taxonomy" id="497964"/>
    <lineage>
        <taxon>Bacteria</taxon>
        <taxon>Pseudomonadati</taxon>
        <taxon>Verrucomicrobiota</taxon>
        <taxon>Spartobacteria</taxon>
        <taxon>Chthoniobacterales</taxon>
        <taxon>Chthoniobacteraceae</taxon>
        <taxon>Chthoniobacter</taxon>
    </lineage>
</organism>
<keyword evidence="1" id="KW-0472">Membrane</keyword>
<reference evidence="2 3" key="1">
    <citation type="journal article" date="2011" name="J. Bacteriol.">
        <title>Genome sequence of Chthoniobacter flavus Ellin428, an aerobic heterotrophic soil bacterium.</title>
        <authorList>
            <person name="Kant R."/>
            <person name="van Passel M.W."/>
            <person name="Palva A."/>
            <person name="Lucas S."/>
            <person name="Lapidus A."/>
            <person name="Glavina Del Rio T."/>
            <person name="Dalin E."/>
            <person name="Tice H."/>
            <person name="Bruce D."/>
            <person name="Goodwin L."/>
            <person name="Pitluck S."/>
            <person name="Larimer F.W."/>
            <person name="Land M.L."/>
            <person name="Hauser L."/>
            <person name="Sangwan P."/>
            <person name="de Vos W.M."/>
            <person name="Janssen P.H."/>
            <person name="Smidt H."/>
        </authorList>
    </citation>
    <scope>NUCLEOTIDE SEQUENCE [LARGE SCALE GENOMIC DNA]</scope>
    <source>
        <strain evidence="2 3">Ellin428</strain>
    </source>
</reference>
<dbReference type="PANTHER" id="PTHR34219:SF3">
    <property type="entry name" value="BLL7967 PROTEIN"/>
    <property type="match status" value="1"/>
</dbReference>
<feature type="transmembrane region" description="Helical" evidence="1">
    <location>
        <begin position="189"/>
        <end position="209"/>
    </location>
</feature>
<dbReference type="Pfam" id="PF03929">
    <property type="entry name" value="PepSY_TM"/>
    <property type="match status" value="1"/>
</dbReference>
<keyword evidence="1" id="KW-1133">Transmembrane helix</keyword>
<dbReference type="InterPro" id="IPR005625">
    <property type="entry name" value="PepSY-ass_TM"/>
</dbReference>
<sequence length="365" mass="40279" precursor="true">MIRKLVFWTHLAAGLVTGFVVFTLCLTGALITFDRQILNWAERDARALPPSSGAERVSPATLVAGAAKLSASRVTNLEWFADPKMPVRVYFEDRSVALFNSWTGEALGRGAVSLRAFFRGSTEVHVNLTMSRTGKWVVDAANAAFVFLTLSGLWIWWPRQWRWKALRSSLAIRFDAGGKARDWNWHNALGFWFLLPLLIIAASGLVLSFKPVDLWWRDFGGKHLLAEVKPPAPAPAANGASSGWNGVMALVQQQYPGWRWMMTSNSLRGGHINIMVGTGSFGQRALVHTVTVDVAANTIVKTSAWENDIGGNRARAIARLGHTGEIVGLWGQWLAFMACLVGLVLVYTGFALSWRRFFPRRAGVG</sequence>
<feature type="transmembrane region" description="Helical" evidence="1">
    <location>
        <begin position="136"/>
        <end position="157"/>
    </location>
</feature>
<dbReference type="InParanoid" id="B4CVS2"/>
<proteinExistence type="predicted"/>
<dbReference type="STRING" id="497964.CfE428DRAFT_0759"/>
<dbReference type="eggNOG" id="COG3182">
    <property type="taxonomic scope" value="Bacteria"/>
</dbReference>
<dbReference type="AlphaFoldDB" id="B4CVS2"/>
<evidence type="ECO:0000313" key="3">
    <source>
        <dbReference type="Proteomes" id="UP000005824"/>
    </source>
</evidence>
<feature type="transmembrane region" description="Helical" evidence="1">
    <location>
        <begin position="330"/>
        <end position="352"/>
    </location>
</feature>